<organism evidence="1">
    <name type="scientific">Octopus bimaculoides</name>
    <name type="common">California two-spotted octopus</name>
    <dbReference type="NCBI Taxonomy" id="37653"/>
    <lineage>
        <taxon>Eukaryota</taxon>
        <taxon>Metazoa</taxon>
        <taxon>Spiralia</taxon>
        <taxon>Lophotrochozoa</taxon>
        <taxon>Mollusca</taxon>
        <taxon>Cephalopoda</taxon>
        <taxon>Coleoidea</taxon>
        <taxon>Octopodiformes</taxon>
        <taxon>Octopoda</taxon>
        <taxon>Incirrata</taxon>
        <taxon>Octopodidae</taxon>
        <taxon>Octopus</taxon>
    </lineage>
</organism>
<gene>
    <name evidence="1" type="ORF">OCBIM_22004493mg</name>
</gene>
<accession>A0A0L8HW42</accession>
<evidence type="ECO:0000313" key="1">
    <source>
        <dbReference type="EMBL" id="KOF93422.1"/>
    </source>
</evidence>
<protein>
    <submittedName>
        <fullName evidence="1">Uncharacterized protein</fullName>
    </submittedName>
</protein>
<dbReference type="AlphaFoldDB" id="A0A0L8HW42"/>
<name>A0A0L8HW42_OCTBM</name>
<sequence>MDQHFAEIFHRTSQLLKSFRSASSPLSFDNLHIIPDFGGFSKIVSRIIKLNKFRKKKILGFLKTD</sequence>
<reference evidence="1" key="1">
    <citation type="submission" date="2015-07" db="EMBL/GenBank/DDBJ databases">
        <title>MeaNS - Measles Nucleotide Surveillance Program.</title>
        <authorList>
            <person name="Tran T."/>
            <person name="Druce J."/>
        </authorList>
    </citation>
    <scope>NUCLEOTIDE SEQUENCE</scope>
    <source>
        <strain evidence="1">UCB-OBI-ISO-001</strain>
        <tissue evidence="1">Gonad</tissue>
    </source>
</reference>
<dbReference type="EMBL" id="KQ417173">
    <property type="protein sequence ID" value="KOF93422.1"/>
    <property type="molecule type" value="Genomic_DNA"/>
</dbReference>
<proteinExistence type="predicted"/>